<dbReference type="PANTHER" id="PTHR11610">
    <property type="entry name" value="LIPASE"/>
    <property type="match status" value="1"/>
</dbReference>
<accession>A0A443RSL3</accession>
<reference evidence="6 7" key="1">
    <citation type="journal article" date="2018" name="Gigascience">
        <title>Genomes of trombidid mites reveal novel predicted allergens and laterally-transferred genes associated with secondary metabolism.</title>
        <authorList>
            <person name="Dong X."/>
            <person name="Chaisiri K."/>
            <person name="Xia D."/>
            <person name="Armstrong S.D."/>
            <person name="Fang Y."/>
            <person name="Donnelly M.J."/>
            <person name="Kadowaki T."/>
            <person name="McGarry J.W."/>
            <person name="Darby A.C."/>
            <person name="Makepeace B.L."/>
        </authorList>
    </citation>
    <scope>NUCLEOTIDE SEQUENCE [LARGE SCALE GENOMIC DNA]</scope>
    <source>
        <strain evidence="6">UoL-UT</strain>
    </source>
</reference>
<feature type="non-terminal residue" evidence="6">
    <location>
        <position position="178"/>
    </location>
</feature>
<feature type="non-terminal residue" evidence="6">
    <location>
        <position position="1"/>
    </location>
</feature>
<evidence type="ECO:0000256" key="2">
    <source>
        <dbReference type="ARBA" id="ARBA00010701"/>
    </source>
</evidence>
<evidence type="ECO:0000259" key="5">
    <source>
        <dbReference type="Pfam" id="PF00151"/>
    </source>
</evidence>
<dbReference type="EMBL" id="NCKV01041999">
    <property type="protein sequence ID" value="RWS18296.1"/>
    <property type="molecule type" value="Genomic_DNA"/>
</dbReference>
<name>A0A443RSL3_9ACAR</name>
<dbReference type="GO" id="GO:0016298">
    <property type="term" value="F:lipase activity"/>
    <property type="evidence" value="ECO:0007669"/>
    <property type="project" value="InterPro"/>
</dbReference>
<keyword evidence="3" id="KW-0964">Secreted</keyword>
<dbReference type="Proteomes" id="UP000288716">
    <property type="component" value="Unassembled WGS sequence"/>
</dbReference>
<dbReference type="Gene3D" id="3.40.50.1820">
    <property type="entry name" value="alpha/beta hydrolase"/>
    <property type="match status" value="1"/>
</dbReference>
<keyword evidence="7" id="KW-1185">Reference proteome</keyword>
<dbReference type="Pfam" id="PF00151">
    <property type="entry name" value="Lipase"/>
    <property type="match status" value="1"/>
</dbReference>
<evidence type="ECO:0000256" key="1">
    <source>
        <dbReference type="ARBA" id="ARBA00004613"/>
    </source>
</evidence>
<protein>
    <submittedName>
        <fullName evidence="6">Lipoxygenase-like protein</fullName>
    </submittedName>
</protein>
<evidence type="ECO:0000256" key="3">
    <source>
        <dbReference type="ARBA" id="ARBA00022525"/>
    </source>
</evidence>
<evidence type="ECO:0000313" key="6">
    <source>
        <dbReference type="EMBL" id="RWS18296.1"/>
    </source>
</evidence>
<dbReference type="InterPro" id="IPR013818">
    <property type="entry name" value="Lipase"/>
</dbReference>
<sequence length="178" mass="20044">FEDICDHSRVSELLTVDYSEGVCQPLAYKCDNYSSFSKGFCSSCENNGCRPFGLSIQTNVNKTILTSEVADKGYYLKTSGESPYCEHHYQIVGECNTGVNCEGIMIYIMGKTSNSSHEWFSAKLTKMNDNIYTGLLTINSKKFADPFKATFAFSTINISRQFKQIEVKYMSNANIEVR</sequence>
<feature type="domain" description="Lipase" evidence="5">
    <location>
        <begin position="5"/>
        <end position="84"/>
    </location>
</feature>
<comment type="similarity">
    <text evidence="2 4">Belongs to the AB hydrolase superfamily. Lipase family.</text>
</comment>
<dbReference type="SUPFAM" id="SSF53474">
    <property type="entry name" value="alpha/beta-Hydrolases"/>
    <property type="match status" value="1"/>
</dbReference>
<comment type="caution">
    <text evidence="6">The sequence shown here is derived from an EMBL/GenBank/DDBJ whole genome shotgun (WGS) entry which is preliminary data.</text>
</comment>
<dbReference type="AlphaFoldDB" id="A0A443RSL3"/>
<proteinExistence type="inferred from homology"/>
<dbReference type="InterPro" id="IPR029058">
    <property type="entry name" value="AB_hydrolase_fold"/>
</dbReference>
<evidence type="ECO:0000313" key="7">
    <source>
        <dbReference type="Proteomes" id="UP000288716"/>
    </source>
</evidence>
<gene>
    <name evidence="6" type="ORF">B4U80_14641</name>
</gene>
<evidence type="ECO:0000256" key="4">
    <source>
        <dbReference type="RuleBase" id="RU004262"/>
    </source>
</evidence>
<organism evidence="6 7">
    <name type="scientific">Leptotrombidium deliense</name>
    <dbReference type="NCBI Taxonomy" id="299467"/>
    <lineage>
        <taxon>Eukaryota</taxon>
        <taxon>Metazoa</taxon>
        <taxon>Ecdysozoa</taxon>
        <taxon>Arthropoda</taxon>
        <taxon>Chelicerata</taxon>
        <taxon>Arachnida</taxon>
        <taxon>Acari</taxon>
        <taxon>Acariformes</taxon>
        <taxon>Trombidiformes</taxon>
        <taxon>Prostigmata</taxon>
        <taxon>Anystina</taxon>
        <taxon>Parasitengona</taxon>
        <taxon>Trombiculoidea</taxon>
        <taxon>Trombiculidae</taxon>
        <taxon>Leptotrombidium</taxon>
    </lineage>
</organism>
<dbReference type="GO" id="GO:0016042">
    <property type="term" value="P:lipid catabolic process"/>
    <property type="evidence" value="ECO:0007669"/>
    <property type="project" value="TreeGrafter"/>
</dbReference>
<dbReference type="InterPro" id="IPR000734">
    <property type="entry name" value="TAG_lipase"/>
</dbReference>
<dbReference type="GO" id="GO:0005615">
    <property type="term" value="C:extracellular space"/>
    <property type="evidence" value="ECO:0007669"/>
    <property type="project" value="TreeGrafter"/>
</dbReference>
<dbReference type="VEuPathDB" id="VectorBase:LDEU013744"/>
<comment type="subcellular location">
    <subcellularLocation>
        <location evidence="1">Secreted</location>
    </subcellularLocation>
</comment>